<reference evidence="9" key="2">
    <citation type="submission" date="2021-01" db="UniProtKB">
        <authorList>
            <consortium name="EnsemblMetazoa"/>
        </authorList>
    </citation>
    <scope>IDENTIFICATION</scope>
</reference>
<dbReference type="SUPFAM" id="SSF54001">
    <property type="entry name" value="Cysteine proteinases"/>
    <property type="match status" value="1"/>
</dbReference>
<name>A0A7M7NKU9_STRPU</name>
<dbReference type="Pfam" id="PF00443">
    <property type="entry name" value="UCH"/>
    <property type="match status" value="2"/>
</dbReference>
<dbReference type="Gene3D" id="3.90.70.10">
    <property type="entry name" value="Cysteine proteinases"/>
    <property type="match status" value="3"/>
</dbReference>
<keyword evidence="10" id="KW-1185">Reference proteome</keyword>
<dbReference type="CDD" id="cd16449">
    <property type="entry name" value="RING-HC"/>
    <property type="match status" value="1"/>
</dbReference>
<dbReference type="Proteomes" id="UP000007110">
    <property type="component" value="Unassembled WGS sequence"/>
</dbReference>
<feature type="region of interest" description="Disordered" evidence="6">
    <location>
        <begin position="332"/>
        <end position="413"/>
    </location>
</feature>
<feature type="compositionally biased region" description="Low complexity" evidence="6">
    <location>
        <begin position="1345"/>
        <end position="1355"/>
    </location>
</feature>
<sequence length="1375" mass="151118">MNEDTIYGQIMAEMVDTCTTTTLSQAELGGWSEDISHDESLEYPTPSSMELVPYTPPQLYGPFLPQGLDAGNGIDSFQASSTMPTSFMANDGDAATSQGSDTKDPDAVRGMCGLRNMGNTCFMNSGLQCLLHHPRLSVYLLDHDGLPEEGMASHFTELLQKTWAGEFSVLHPSSFKDTMGFIHPQFKDFRQHDGQEFLALLLDTLHEELNQANRPAKSQSPATDFSEESSDSHYASEASTSKLSELEALDIDSGKEEPLSTNQNNIRNKMDEGEEEEEMGSPEMVGESKVEEGEAEERRDGEEGATATKLPSIAEFYMKDVKTLNTNMLQGEEISPSVTESSDKFPKKDKSPTLSSIRNPMDPIPDANNRSIGKPKKSNALAAKKNKANLRSGANNQEKSSGDGDSHQEEPDPIKRMKMDLNSESIAKIYKETNGLTSPMKFHDYVTSMDDSKSVNIFTEKMTNKLAELEGPADSTTGIKGQILCRKFEDTPVEPTTHSSKHFDNEKLLTSPRAADLLDKAGLDTKLGLGFLPNNQQYVAAMCKAKEDLGERMKVESSSSSSTLTAEKGMMMKEREGEMEWDMHLHRNQSVVIDTFQGQFKSTVVCAVCGHVSIMFEPFMYLSVPLPRAMDKQLIVTIISSQGHLPTRHLVTLNRFDSVRELRQALKFIISGINGGEEEERDVIIAEVLDHHVSKFLEDGIQLRYVNDCYRLLYAFEVSGNARERLYSSLCPEQGDATGIAQTQSNFDLYMNEHSNMSSQSDDVITHMGDATPPSYQAVTSSWDIEVTTTTDELSGIGGMVQPPDISSTSGLDSAYPSKTMPYQSDVFTNISYFSPSDSTNCEGSSSFEGTLADSTDAAEKSSSLEAVHGSSSGVELWADSQSESIPWVARQPEDIVPANSPTSGVIASWKSCAICLEELPPHQLLTHQPCGGVLCAICMERAVKHYGDQTVNCPVCRQEIDPATDYVAMAGASTPNLMKRVLLLSVTFRNDTEEDGVLRLNLLGHPRVLYSLNEVSGEELFSQVESVMPVHAPFSLVLSDSQGLSCSRCSFDLHCSGCQLVREVDITLNSDDHLTVVYHNLPSEIVDSTSRVCEDQSVGDFQGSEPITLRDCFQAFTESETLDEHNPWFCPECKKPQPASKTISVCRFPDTLIVYLKRFVFHQAMSTKLDNKVLFPVEDMDVGEYMGVATPQEDLVYDLQGAVSHFGGVNAGHYTAFVKNPWSGQWQYCNDETVSHQEPLEQDASNVYILFYSRKGSYQDFTLPPLQTTSPKTDEGVARSAPPPLVCSSSSASSSSTTSSAAPLSTPETRMEESSPMEEDQQAFMEGTDLEKLIQELNKEDKSTAAAEEGGSSEAEGREADATQQEGMNSESLD</sequence>
<dbReference type="RefSeq" id="XP_030837998.1">
    <property type="nucleotide sequence ID" value="XM_030982138.1"/>
</dbReference>
<dbReference type="InterPro" id="IPR013083">
    <property type="entry name" value="Znf_RING/FYVE/PHD"/>
</dbReference>
<dbReference type="InterPro" id="IPR038765">
    <property type="entry name" value="Papain-like_cys_pep_sf"/>
</dbReference>
<dbReference type="InterPro" id="IPR018200">
    <property type="entry name" value="USP_CS"/>
</dbReference>
<evidence type="ECO:0000256" key="1">
    <source>
        <dbReference type="ARBA" id="ARBA00000707"/>
    </source>
</evidence>
<dbReference type="KEGG" id="spu:583829"/>
<reference evidence="10" key="1">
    <citation type="submission" date="2015-02" db="EMBL/GenBank/DDBJ databases">
        <title>Genome sequencing for Strongylocentrotus purpuratus.</title>
        <authorList>
            <person name="Murali S."/>
            <person name="Liu Y."/>
            <person name="Vee V."/>
            <person name="English A."/>
            <person name="Wang M."/>
            <person name="Skinner E."/>
            <person name="Han Y."/>
            <person name="Muzny D.M."/>
            <person name="Worley K.C."/>
            <person name="Gibbs R.A."/>
        </authorList>
    </citation>
    <scope>NUCLEOTIDE SEQUENCE</scope>
</reference>
<dbReference type="GO" id="GO:0008270">
    <property type="term" value="F:zinc ion binding"/>
    <property type="evidence" value="ECO:0007669"/>
    <property type="project" value="UniProtKB-KW"/>
</dbReference>
<dbReference type="PROSITE" id="PS50235">
    <property type="entry name" value="USP_3"/>
    <property type="match status" value="1"/>
</dbReference>
<feature type="compositionally biased region" description="Polar residues" evidence="6">
    <location>
        <begin position="1363"/>
        <end position="1375"/>
    </location>
</feature>
<dbReference type="OrthoDB" id="2248014at2759"/>
<feature type="region of interest" description="Disordered" evidence="6">
    <location>
        <begin position="1263"/>
        <end position="1375"/>
    </location>
</feature>
<keyword evidence="4" id="KW-0862">Zinc</keyword>
<feature type="compositionally biased region" description="Basic and acidic residues" evidence="6">
    <location>
        <begin position="1330"/>
        <end position="1344"/>
    </location>
</feature>
<evidence type="ECO:0000256" key="5">
    <source>
        <dbReference type="PROSITE-ProRule" id="PRU00175"/>
    </source>
</evidence>
<evidence type="ECO:0000313" key="9">
    <source>
        <dbReference type="EnsemblMetazoa" id="XP_030837998"/>
    </source>
</evidence>
<evidence type="ECO:0000256" key="4">
    <source>
        <dbReference type="ARBA" id="ARBA00022833"/>
    </source>
</evidence>
<feature type="domain" description="RING-type" evidence="7">
    <location>
        <begin position="913"/>
        <end position="958"/>
    </location>
</feature>
<feature type="domain" description="USP" evidence="8">
    <location>
        <begin position="112"/>
        <end position="1256"/>
    </location>
</feature>
<dbReference type="PANTHER" id="PTHR21646">
    <property type="entry name" value="UBIQUITIN CARBOXYL-TERMINAL HYDROLASE"/>
    <property type="match status" value="1"/>
</dbReference>
<dbReference type="InterPro" id="IPR001394">
    <property type="entry name" value="Peptidase_C19_UCH"/>
</dbReference>
<dbReference type="InterPro" id="IPR028889">
    <property type="entry name" value="USP"/>
</dbReference>
<dbReference type="InterPro" id="IPR001841">
    <property type="entry name" value="Znf_RING"/>
</dbReference>
<keyword evidence="3 5" id="KW-0479">Metal-binding</keyword>
<evidence type="ECO:0000256" key="6">
    <source>
        <dbReference type="SAM" id="MobiDB-lite"/>
    </source>
</evidence>
<feature type="region of interest" description="Disordered" evidence="6">
    <location>
        <begin position="794"/>
        <end position="813"/>
    </location>
</feature>
<evidence type="ECO:0000256" key="3">
    <source>
        <dbReference type="ARBA" id="ARBA00022771"/>
    </source>
</evidence>
<feature type="compositionally biased region" description="Low complexity" evidence="6">
    <location>
        <begin position="1287"/>
        <end position="1308"/>
    </location>
</feature>
<accession>A0A7M7NKU9</accession>
<organism evidence="9 10">
    <name type="scientific">Strongylocentrotus purpuratus</name>
    <name type="common">Purple sea urchin</name>
    <dbReference type="NCBI Taxonomy" id="7668"/>
    <lineage>
        <taxon>Eukaryota</taxon>
        <taxon>Metazoa</taxon>
        <taxon>Echinodermata</taxon>
        <taxon>Eleutherozoa</taxon>
        <taxon>Echinozoa</taxon>
        <taxon>Echinoidea</taxon>
        <taxon>Euechinoidea</taxon>
        <taxon>Echinacea</taxon>
        <taxon>Camarodonta</taxon>
        <taxon>Echinidea</taxon>
        <taxon>Strongylocentrotidae</taxon>
        <taxon>Strongylocentrotus</taxon>
    </lineage>
</organism>
<feature type="compositionally biased region" description="Basic and acidic residues" evidence="6">
    <location>
        <begin position="286"/>
        <end position="302"/>
    </location>
</feature>
<dbReference type="GeneID" id="583829"/>
<dbReference type="GO" id="GO:0007032">
    <property type="term" value="P:endosome organization"/>
    <property type="evidence" value="ECO:0000318"/>
    <property type="project" value="GO_Central"/>
</dbReference>
<protein>
    <recommendedName>
        <fullName evidence="2">ubiquitinyl hydrolase 1</fullName>
        <ecNumber evidence="2">3.4.19.12</ecNumber>
    </recommendedName>
</protein>
<dbReference type="SUPFAM" id="SSF57850">
    <property type="entry name" value="RING/U-box"/>
    <property type="match status" value="1"/>
</dbReference>
<evidence type="ECO:0000259" key="7">
    <source>
        <dbReference type="PROSITE" id="PS50089"/>
    </source>
</evidence>
<dbReference type="PANTHER" id="PTHR21646:SF35">
    <property type="match status" value="1"/>
</dbReference>
<evidence type="ECO:0000313" key="10">
    <source>
        <dbReference type="Proteomes" id="UP000007110"/>
    </source>
</evidence>
<feature type="compositionally biased region" description="Polar residues" evidence="6">
    <location>
        <begin position="211"/>
        <end position="223"/>
    </location>
</feature>
<dbReference type="InParanoid" id="A0A7M7NKU9"/>
<dbReference type="GO" id="GO:0016579">
    <property type="term" value="P:protein deubiquitination"/>
    <property type="evidence" value="ECO:0007669"/>
    <property type="project" value="InterPro"/>
</dbReference>
<feature type="compositionally biased region" description="Basic and acidic residues" evidence="6">
    <location>
        <begin position="400"/>
        <end position="413"/>
    </location>
</feature>
<evidence type="ECO:0000256" key="2">
    <source>
        <dbReference type="ARBA" id="ARBA00012759"/>
    </source>
</evidence>
<dbReference type="GO" id="GO:0007265">
    <property type="term" value="P:Ras protein signal transduction"/>
    <property type="evidence" value="ECO:0000318"/>
    <property type="project" value="GO_Central"/>
</dbReference>
<keyword evidence="3 5" id="KW-0863">Zinc-finger</keyword>
<proteinExistence type="predicted"/>
<dbReference type="PROSITE" id="PS50089">
    <property type="entry name" value="ZF_RING_2"/>
    <property type="match status" value="1"/>
</dbReference>
<dbReference type="Gene3D" id="3.30.40.10">
    <property type="entry name" value="Zinc/RING finger domain, C3HC4 (zinc finger)"/>
    <property type="match status" value="1"/>
</dbReference>
<feature type="compositionally biased region" description="Basic and acidic residues" evidence="6">
    <location>
        <begin position="341"/>
        <end position="351"/>
    </location>
</feature>
<dbReference type="EC" id="3.4.19.12" evidence="2"/>
<dbReference type="OMA" id="KHVSVTY"/>
<dbReference type="GO" id="GO:0004843">
    <property type="term" value="F:cysteine-type deubiquitinase activity"/>
    <property type="evidence" value="ECO:0007669"/>
    <property type="project" value="UniProtKB-EC"/>
</dbReference>
<evidence type="ECO:0000259" key="8">
    <source>
        <dbReference type="PROSITE" id="PS50235"/>
    </source>
</evidence>
<dbReference type="CDD" id="cd02674">
    <property type="entry name" value="Peptidase_C19R"/>
    <property type="match status" value="1"/>
</dbReference>
<feature type="region of interest" description="Disordered" evidence="6">
    <location>
        <begin position="85"/>
        <end position="104"/>
    </location>
</feature>
<feature type="region of interest" description="Disordered" evidence="6">
    <location>
        <begin position="211"/>
        <end position="311"/>
    </location>
</feature>
<dbReference type="PROSITE" id="PS00972">
    <property type="entry name" value="USP_1"/>
    <property type="match status" value="1"/>
</dbReference>
<dbReference type="EnsemblMetazoa" id="XM_030982138">
    <property type="protein sequence ID" value="XP_030837998"/>
    <property type="gene ID" value="LOC583829"/>
</dbReference>
<dbReference type="InterPro" id="IPR050185">
    <property type="entry name" value="Ub_carboxyl-term_hydrolase"/>
</dbReference>
<comment type="catalytic activity">
    <reaction evidence="1">
        <text>Thiol-dependent hydrolysis of ester, thioester, amide, peptide and isopeptide bonds formed by the C-terminal Gly of ubiquitin (a 76-residue protein attached to proteins as an intracellular targeting signal).</text>
        <dbReference type="EC" id="3.4.19.12"/>
    </reaction>
</comment>